<dbReference type="Proteomes" id="UP001333102">
    <property type="component" value="Chromosome"/>
</dbReference>
<name>A0ABZ1BNY0_9FIRM</name>
<comment type="subcellular location">
    <subcellularLocation>
        <location evidence="6">Cell membrane</location>
        <topology evidence="6">Multi-pass membrane protein</topology>
    </subcellularLocation>
    <subcellularLocation>
        <location evidence="1">Membrane</location>
        <topology evidence="1">Multi-pass membrane protein</topology>
    </subcellularLocation>
</comment>
<keyword evidence="6" id="KW-0813">Transport</keyword>
<evidence type="ECO:0000313" key="8">
    <source>
        <dbReference type="EMBL" id="WRP14268.1"/>
    </source>
</evidence>
<dbReference type="EMBL" id="CP141614">
    <property type="protein sequence ID" value="WRP14268.1"/>
    <property type="molecule type" value="Genomic_DNA"/>
</dbReference>
<comment type="similarity">
    <text evidence="2 6">Belongs to the ABC-3 integral membrane protein family.</text>
</comment>
<keyword evidence="9" id="KW-1185">Reference proteome</keyword>
<dbReference type="Gene3D" id="1.10.3470.10">
    <property type="entry name" value="ABC transporter involved in vitamin B12 uptake, BtuC"/>
    <property type="match status" value="1"/>
</dbReference>
<evidence type="ECO:0000256" key="5">
    <source>
        <dbReference type="ARBA" id="ARBA00023136"/>
    </source>
</evidence>
<dbReference type="PANTHER" id="PTHR30477:SF13">
    <property type="entry name" value="IRON TRANSPORT SYSTEM MEMBRANE PROTEIN HI_0360-RELATED"/>
    <property type="match status" value="1"/>
</dbReference>
<evidence type="ECO:0000256" key="4">
    <source>
        <dbReference type="ARBA" id="ARBA00022989"/>
    </source>
</evidence>
<sequence length="282" mass="28545">MSAVEVLQSVWLWLRQPLEYGFMRHALVAVLLVGGVGGLASTFTVVRGTAFFADALAHAVLPGVAVAYLVAGAGSAALFWGALAAALVASAAIHAVARQGHVREETAIGVVMAAALALGVAIISTRRAYAVDLAHVLFGDLLGVGPADLMRAAGLAAVATTLVLALWRPLAIVAFDPVLAVTLRLPVGWLQYGLLALVALTTVLALQTVGATMTLALLVTPGAAARLVARSLGEMAALSVGLAVAGSVAGLYLSYYLAIPSGPAIVLALTAAFAALRAAARR</sequence>
<dbReference type="InterPro" id="IPR037294">
    <property type="entry name" value="ABC_BtuC-like"/>
</dbReference>
<dbReference type="SUPFAM" id="SSF81345">
    <property type="entry name" value="ABC transporter involved in vitamin B12 uptake, BtuC"/>
    <property type="match status" value="1"/>
</dbReference>
<keyword evidence="4 7" id="KW-1133">Transmembrane helix</keyword>
<dbReference type="PANTHER" id="PTHR30477">
    <property type="entry name" value="ABC-TRANSPORTER METAL-BINDING PROTEIN"/>
    <property type="match status" value="1"/>
</dbReference>
<evidence type="ECO:0000313" key="9">
    <source>
        <dbReference type="Proteomes" id="UP001333102"/>
    </source>
</evidence>
<gene>
    <name evidence="8" type="ORF">VLY81_12715</name>
</gene>
<keyword evidence="3 6" id="KW-0812">Transmembrane</keyword>
<evidence type="ECO:0000256" key="1">
    <source>
        <dbReference type="ARBA" id="ARBA00004141"/>
    </source>
</evidence>
<feature type="transmembrane region" description="Helical" evidence="7">
    <location>
        <begin position="149"/>
        <end position="167"/>
    </location>
</feature>
<feature type="transmembrane region" description="Helical" evidence="7">
    <location>
        <begin position="108"/>
        <end position="129"/>
    </location>
</feature>
<dbReference type="Pfam" id="PF00950">
    <property type="entry name" value="ABC-3"/>
    <property type="match status" value="1"/>
</dbReference>
<evidence type="ECO:0000256" key="7">
    <source>
        <dbReference type="SAM" id="Phobius"/>
    </source>
</evidence>
<accession>A0ABZ1BNY0</accession>
<reference evidence="9" key="1">
    <citation type="submission" date="2023-12" db="EMBL/GenBank/DDBJ databases">
        <title>Novel isolates from deep terrestrial aquifers shed light on the physiology and ecology of the class Limnochordia.</title>
        <authorList>
            <person name="Karnachuk O.V."/>
            <person name="Lukina A.P."/>
            <person name="Avakyan M.R."/>
            <person name="Kadnikov V."/>
            <person name="Begmatov S."/>
            <person name="Beletsky A.V."/>
            <person name="Mardanov A.V."/>
            <person name="Ravin N.V."/>
        </authorList>
    </citation>
    <scope>NUCLEOTIDE SEQUENCE [LARGE SCALE GENOMIC DNA]</scope>
    <source>
        <strain evidence="9">LN</strain>
    </source>
</reference>
<protein>
    <submittedName>
        <fullName evidence="8">Metal ABC transporter permease</fullName>
    </submittedName>
</protein>
<feature type="transmembrane region" description="Helical" evidence="7">
    <location>
        <begin position="212"/>
        <end position="229"/>
    </location>
</feature>
<feature type="transmembrane region" description="Helical" evidence="7">
    <location>
        <begin position="236"/>
        <end position="258"/>
    </location>
</feature>
<dbReference type="RefSeq" id="WP_324668575.1">
    <property type="nucleotide sequence ID" value="NZ_CP141614.1"/>
</dbReference>
<evidence type="ECO:0000256" key="2">
    <source>
        <dbReference type="ARBA" id="ARBA00008034"/>
    </source>
</evidence>
<organism evidence="8 9">
    <name type="scientific">Geochorda subterranea</name>
    <dbReference type="NCBI Taxonomy" id="3109564"/>
    <lineage>
        <taxon>Bacteria</taxon>
        <taxon>Bacillati</taxon>
        <taxon>Bacillota</taxon>
        <taxon>Limnochordia</taxon>
        <taxon>Limnochordales</taxon>
        <taxon>Geochordaceae</taxon>
        <taxon>Geochorda</taxon>
    </lineage>
</organism>
<keyword evidence="5 7" id="KW-0472">Membrane</keyword>
<evidence type="ECO:0000256" key="6">
    <source>
        <dbReference type="RuleBase" id="RU003943"/>
    </source>
</evidence>
<feature type="transmembrane region" description="Helical" evidence="7">
    <location>
        <begin position="187"/>
        <end position="206"/>
    </location>
</feature>
<proteinExistence type="inferred from homology"/>
<feature type="transmembrane region" description="Helical" evidence="7">
    <location>
        <begin position="264"/>
        <end position="280"/>
    </location>
</feature>
<dbReference type="InterPro" id="IPR001626">
    <property type="entry name" value="ABC_TroCD"/>
</dbReference>
<evidence type="ECO:0000256" key="3">
    <source>
        <dbReference type="ARBA" id="ARBA00022692"/>
    </source>
</evidence>
<feature type="transmembrane region" description="Helical" evidence="7">
    <location>
        <begin position="77"/>
        <end position="96"/>
    </location>
</feature>